<evidence type="ECO:0000313" key="2">
    <source>
        <dbReference type="Proteomes" id="UP000629098"/>
    </source>
</evidence>
<evidence type="ECO:0000313" key="1">
    <source>
        <dbReference type="EMBL" id="MBD2771516.1"/>
    </source>
</evidence>
<sequence>MLDVLTLVLSLEADIRKTSLRQMSRVAQAMLAMSGRELLMPPICTFFYGESFPSPP</sequence>
<dbReference type="Proteomes" id="UP000629098">
    <property type="component" value="Unassembled WGS sequence"/>
</dbReference>
<comment type="caution">
    <text evidence="1">The sequence shown here is derived from an EMBL/GenBank/DDBJ whole genome shotgun (WGS) entry which is preliminary data.</text>
</comment>
<dbReference type="AlphaFoldDB" id="A0A8J6XIT7"/>
<keyword evidence="2" id="KW-1185">Reference proteome</keyword>
<name>A0A8J6XIT7_9CYAN</name>
<proteinExistence type="predicted"/>
<organism evidence="1 2">
    <name type="scientific">Iningainema tapete BLCC-T55</name>
    <dbReference type="NCBI Taxonomy" id="2748662"/>
    <lineage>
        <taxon>Bacteria</taxon>
        <taxon>Bacillati</taxon>
        <taxon>Cyanobacteriota</taxon>
        <taxon>Cyanophyceae</taxon>
        <taxon>Nostocales</taxon>
        <taxon>Scytonemataceae</taxon>
        <taxon>Iningainema tapete</taxon>
    </lineage>
</organism>
<dbReference type="EMBL" id="JACXAE010000025">
    <property type="protein sequence ID" value="MBD2771516.1"/>
    <property type="molecule type" value="Genomic_DNA"/>
</dbReference>
<gene>
    <name evidence="1" type="ORF">ICL16_05155</name>
</gene>
<reference evidence="1" key="1">
    <citation type="submission" date="2020-09" db="EMBL/GenBank/DDBJ databases">
        <title>Iningainema tapete sp. nov. (Scytonemataceae, Cyanobacteria) from greenhouses in central Florida (USA) produces two types of nodularin with biosynthetic potential for microcystin-LR and anabaenopeptins.</title>
        <authorList>
            <person name="Berthold D.E."/>
            <person name="Lefler F.W."/>
            <person name="Huang I.-S."/>
            <person name="Abdulla H."/>
            <person name="Zimba P.V."/>
            <person name="Laughinghouse H.D. IV."/>
        </authorList>
    </citation>
    <scope>NUCLEOTIDE SEQUENCE</scope>
    <source>
        <strain evidence="1">BLCCT55</strain>
    </source>
</reference>
<dbReference type="RefSeq" id="WP_190825808.1">
    <property type="nucleotide sequence ID" value="NZ_CAWPPI010000025.1"/>
</dbReference>
<protein>
    <submittedName>
        <fullName evidence="1">Uncharacterized protein</fullName>
    </submittedName>
</protein>
<accession>A0A8J6XIT7</accession>